<reference evidence="10" key="1">
    <citation type="submission" date="2021-04" db="EMBL/GenBank/DDBJ databases">
        <authorList>
            <person name="Tunstrom K."/>
        </authorList>
    </citation>
    <scope>NUCLEOTIDE SEQUENCE</scope>
</reference>
<sequence length="312" mass="35310">MEHLINQEDLRNDQNNQYLISLQKKCFFDVNVTYSTILPNSTSNVTDPNVNCPRTFDGWMCWDETPAGTTAAQACPEFIAGSDSGRNVLKRCTENGTWLVHPNTSKPWTNYTTCIDVEDLNVFVRHEMAMRWFKALGWGLAVIFTALYTIVRYTIPGESERCWIKKSNAFLIITVPVIISLMVSFVFLVNVVRVLCTKLHPVQNQRYTTSFRRAARAAFILIPLFGLHFMLIPFRPTLHSPAEKPYQVISALMTSLQGICVAVLFCFTNHDILKASKLQLAHLFRTNEVIPMTGRTGVTGGESFMNTRESAV</sequence>
<comment type="similarity">
    <text evidence="2">Belongs to the G-protein coupled receptor 2 family.</text>
</comment>
<dbReference type="SMART" id="SM00008">
    <property type="entry name" value="HormR"/>
    <property type="match status" value="1"/>
</dbReference>
<name>A0A8S3X7H4_PARAO</name>
<proteinExistence type="inferred from homology"/>
<dbReference type="InterPro" id="IPR050332">
    <property type="entry name" value="GPCR_2"/>
</dbReference>
<evidence type="ECO:0000256" key="7">
    <source>
        <dbReference type="SAM" id="Phobius"/>
    </source>
</evidence>
<protein>
    <submittedName>
        <fullName evidence="10">(apollo) hypothetical protein</fullName>
    </submittedName>
</protein>
<evidence type="ECO:0000256" key="4">
    <source>
        <dbReference type="ARBA" id="ARBA00022692"/>
    </source>
</evidence>
<keyword evidence="6 7" id="KW-0472">Membrane</keyword>
<dbReference type="InterPro" id="IPR017983">
    <property type="entry name" value="GPCR_2_secretin-like_CS"/>
</dbReference>
<feature type="transmembrane region" description="Helical" evidence="7">
    <location>
        <begin position="135"/>
        <end position="155"/>
    </location>
</feature>
<dbReference type="InterPro" id="IPR017981">
    <property type="entry name" value="GPCR_2-like_7TM"/>
</dbReference>
<evidence type="ECO:0000259" key="8">
    <source>
        <dbReference type="PROSITE" id="PS50227"/>
    </source>
</evidence>
<keyword evidence="11" id="KW-1185">Reference proteome</keyword>
<dbReference type="GO" id="GO:0008528">
    <property type="term" value="F:G protein-coupled peptide receptor activity"/>
    <property type="evidence" value="ECO:0007669"/>
    <property type="project" value="TreeGrafter"/>
</dbReference>
<dbReference type="PROSITE" id="PS00649">
    <property type="entry name" value="G_PROTEIN_RECEP_F2_1"/>
    <property type="match status" value="1"/>
</dbReference>
<evidence type="ECO:0000313" key="10">
    <source>
        <dbReference type="EMBL" id="CAG5007223.1"/>
    </source>
</evidence>
<evidence type="ECO:0000256" key="6">
    <source>
        <dbReference type="ARBA" id="ARBA00023136"/>
    </source>
</evidence>
<organism evidence="10 11">
    <name type="scientific">Parnassius apollo</name>
    <name type="common">Apollo butterfly</name>
    <name type="synonym">Papilio apollo</name>
    <dbReference type="NCBI Taxonomy" id="110799"/>
    <lineage>
        <taxon>Eukaryota</taxon>
        <taxon>Metazoa</taxon>
        <taxon>Ecdysozoa</taxon>
        <taxon>Arthropoda</taxon>
        <taxon>Hexapoda</taxon>
        <taxon>Insecta</taxon>
        <taxon>Pterygota</taxon>
        <taxon>Neoptera</taxon>
        <taxon>Endopterygota</taxon>
        <taxon>Lepidoptera</taxon>
        <taxon>Glossata</taxon>
        <taxon>Ditrysia</taxon>
        <taxon>Papilionoidea</taxon>
        <taxon>Papilionidae</taxon>
        <taxon>Parnassiinae</taxon>
        <taxon>Parnassini</taxon>
        <taxon>Parnassius</taxon>
        <taxon>Parnassius</taxon>
    </lineage>
</organism>
<dbReference type="GO" id="GO:0007188">
    <property type="term" value="P:adenylate cyclase-modulating G protein-coupled receptor signaling pathway"/>
    <property type="evidence" value="ECO:0007669"/>
    <property type="project" value="TreeGrafter"/>
</dbReference>
<keyword evidence="3" id="KW-1003">Cell membrane</keyword>
<accession>A0A8S3X7H4</accession>
<gene>
    <name evidence="10" type="ORF">PAPOLLO_LOCUS14888</name>
</gene>
<dbReference type="Pfam" id="PF02793">
    <property type="entry name" value="HRM"/>
    <property type="match status" value="1"/>
</dbReference>
<evidence type="ECO:0000313" key="11">
    <source>
        <dbReference type="Proteomes" id="UP000691718"/>
    </source>
</evidence>
<feature type="transmembrane region" description="Helical" evidence="7">
    <location>
        <begin position="170"/>
        <end position="196"/>
    </location>
</feature>
<evidence type="ECO:0000259" key="9">
    <source>
        <dbReference type="PROSITE" id="PS50261"/>
    </source>
</evidence>
<dbReference type="EMBL" id="CAJQZP010000987">
    <property type="protein sequence ID" value="CAG5007223.1"/>
    <property type="molecule type" value="Genomic_DNA"/>
</dbReference>
<feature type="domain" description="G-protein coupled receptors family 2 profile 2" evidence="9">
    <location>
        <begin position="126"/>
        <end position="269"/>
    </location>
</feature>
<dbReference type="OrthoDB" id="16753at2759"/>
<evidence type="ECO:0000256" key="1">
    <source>
        <dbReference type="ARBA" id="ARBA00004651"/>
    </source>
</evidence>
<dbReference type="Pfam" id="PF00002">
    <property type="entry name" value="7tm_2"/>
    <property type="match status" value="1"/>
</dbReference>
<dbReference type="GO" id="GO:0005886">
    <property type="term" value="C:plasma membrane"/>
    <property type="evidence" value="ECO:0007669"/>
    <property type="project" value="UniProtKB-SubCell"/>
</dbReference>
<dbReference type="InterPro" id="IPR000832">
    <property type="entry name" value="GPCR_2_secretin-like"/>
</dbReference>
<dbReference type="PROSITE" id="PS50261">
    <property type="entry name" value="G_PROTEIN_RECEP_F2_4"/>
    <property type="match status" value="1"/>
</dbReference>
<evidence type="ECO:0000256" key="5">
    <source>
        <dbReference type="ARBA" id="ARBA00022989"/>
    </source>
</evidence>
<keyword evidence="4 7" id="KW-0812">Transmembrane</keyword>
<evidence type="ECO:0000256" key="2">
    <source>
        <dbReference type="ARBA" id="ARBA00005314"/>
    </source>
</evidence>
<keyword evidence="5 7" id="KW-1133">Transmembrane helix</keyword>
<comment type="caution">
    <text evidence="10">The sequence shown here is derived from an EMBL/GenBank/DDBJ whole genome shotgun (WGS) entry which is preliminary data.</text>
</comment>
<dbReference type="Proteomes" id="UP000691718">
    <property type="component" value="Unassembled WGS sequence"/>
</dbReference>
<comment type="subcellular location">
    <subcellularLocation>
        <location evidence="1">Cell membrane</location>
        <topology evidence="1">Multi-pass membrane protein</topology>
    </subcellularLocation>
</comment>
<feature type="domain" description="G-protein coupled receptors family 2 profile 1" evidence="8">
    <location>
        <begin position="25"/>
        <end position="118"/>
    </location>
</feature>
<dbReference type="PROSITE" id="PS50227">
    <property type="entry name" value="G_PROTEIN_RECEP_F2_3"/>
    <property type="match status" value="1"/>
</dbReference>
<dbReference type="GO" id="GO:0007166">
    <property type="term" value="P:cell surface receptor signaling pathway"/>
    <property type="evidence" value="ECO:0007669"/>
    <property type="project" value="InterPro"/>
</dbReference>
<dbReference type="PANTHER" id="PTHR45620">
    <property type="entry name" value="PDF RECEPTOR-LIKE PROTEIN-RELATED"/>
    <property type="match status" value="1"/>
</dbReference>
<evidence type="ECO:0000256" key="3">
    <source>
        <dbReference type="ARBA" id="ARBA00022475"/>
    </source>
</evidence>
<dbReference type="AlphaFoldDB" id="A0A8S3X7H4"/>
<feature type="transmembrane region" description="Helical" evidence="7">
    <location>
        <begin position="217"/>
        <end position="234"/>
    </location>
</feature>
<dbReference type="InterPro" id="IPR001879">
    <property type="entry name" value="GPCR_2_extracellular_dom"/>
</dbReference>
<feature type="transmembrane region" description="Helical" evidence="7">
    <location>
        <begin position="246"/>
        <end position="267"/>
    </location>
</feature>
<dbReference type="PANTHER" id="PTHR45620:SF43">
    <property type="entry name" value="HECTOR, ISOFORM A"/>
    <property type="match status" value="1"/>
</dbReference>